<dbReference type="GO" id="GO:0005524">
    <property type="term" value="F:ATP binding"/>
    <property type="evidence" value="ECO:0007669"/>
    <property type="project" value="InterPro"/>
</dbReference>
<comment type="caution">
    <text evidence="2">The sequence shown here is derived from an EMBL/GenBank/DDBJ whole genome shotgun (WGS) entry which is preliminary data.</text>
</comment>
<keyword evidence="2" id="KW-0418">Kinase</keyword>
<dbReference type="EMBL" id="QKYT01000454">
    <property type="protein sequence ID" value="RIA85013.1"/>
    <property type="molecule type" value="Genomic_DNA"/>
</dbReference>
<dbReference type="InterPro" id="IPR051681">
    <property type="entry name" value="Ser/Thr_Kinases-Pseudokinases"/>
</dbReference>
<protein>
    <submittedName>
        <fullName evidence="2">Kinase-like domain-containing protein</fullName>
    </submittedName>
</protein>
<gene>
    <name evidence="2" type="ORF">C1645_698120</name>
</gene>
<accession>A0A397SFK2</accession>
<organism evidence="2 3">
    <name type="scientific">Glomus cerebriforme</name>
    <dbReference type="NCBI Taxonomy" id="658196"/>
    <lineage>
        <taxon>Eukaryota</taxon>
        <taxon>Fungi</taxon>
        <taxon>Fungi incertae sedis</taxon>
        <taxon>Mucoromycota</taxon>
        <taxon>Glomeromycotina</taxon>
        <taxon>Glomeromycetes</taxon>
        <taxon>Glomerales</taxon>
        <taxon>Glomeraceae</taxon>
        <taxon>Glomus</taxon>
    </lineage>
</organism>
<feature type="domain" description="Protein kinase" evidence="1">
    <location>
        <begin position="1"/>
        <end position="201"/>
    </location>
</feature>
<dbReference type="OrthoDB" id="1911848at2759"/>
<keyword evidence="2" id="KW-0808">Transferase</keyword>
<keyword evidence="3" id="KW-1185">Reference proteome</keyword>
<dbReference type="Proteomes" id="UP000265703">
    <property type="component" value="Unassembled WGS sequence"/>
</dbReference>
<dbReference type="PROSITE" id="PS50011">
    <property type="entry name" value="PROTEIN_KINASE_DOM"/>
    <property type="match status" value="1"/>
</dbReference>
<dbReference type="Pfam" id="PF00069">
    <property type="entry name" value="Pkinase"/>
    <property type="match status" value="1"/>
</dbReference>
<reference evidence="2 3" key="1">
    <citation type="submission" date="2018-06" db="EMBL/GenBank/DDBJ databases">
        <title>Comparative genomics reveals the genomic features of Rhizophagus irregularis, R. cerebriforme, R. diaphanum and Gigaspora rosea, and their symbiotic lifestyle signature.</title>
        <authorList>
            <person name="Morin E."/>
            <person name="San Clemente H."/>
            <person name="Chen E.C.H."/>
            <person name="De La Providencia I."/>
            <person name="Hainaut M."/>
            <person name="Kuo A."/>
            <person name="Kohler A."/>
            <person name="Murat C."/>
            <person name="Tang N."/>
            <person name="Roy S."/>
            <person name="Loubradou J."/>
            <person name="Henrissat B."/>
            <person name="Grigoriev I.V."/>
            <person name="Corradi N."/>
            <person name="Roux C."/>
            <person name="Martin F.M."/>
        </authorList>
    </citation>
    <scope>NUCLEOTIDE SEQUENCE [LARGE SCALE GENOMIC DNA]</scope>
    <source>
        <strain evidence="2 3">DAOM 227022</strain>
    </source>
</reference>
<feature type="non-terminal residue" evidence="2">
    <location>
        <position position="201"/>
    </location>
</feature>
<dbReference type="PANTHER" id="PTHR44329">
    <property type="entry name" value="SERINE/THREONINE-PROTEIN KINASE TNNI3K-RELATED"/>
    <property type="match status" value="1"/>
</dbReference>
<proteinExistence type="predicted"/>
<sequence>MRETLLDPTTPSQIRLYLRWIPYERLANIQQIEESDYAIVYKATWLDCYTLADYLSRGRVTLTILHGITQDPKTKEYLIVMDYGTRGDLKNHLKCVLHEVLWGNKVEYLYDLSRQLYGIHKTGTVHCNLHSGNIVISDISFSILDSERHAYFIGFRHSCPENTTVSDVHGVLPYVAPEILRKQPYTTTTDIYSFGVVMCEL</sequence>
<name>A0A397SFK2_9GLOM</name>
<dbReference type="GO" id="GO:0004674">
    <property type="term" value="F:protein serine/threonine kinase activity"/>
    <property type="evidence" value="ECO:0007669"/>
    <property type="project" value="TreeGrafter"/>
</dbReference>
<evidence type="ECO:0000259" key="1">
    <source>
        <dbReference type="PROSITE" id="PS50011"/>
    </source>
</evidence>
<evidence type="ECO:0000313" key="2">
    <source>
        <dbReference type="EMBL" id="RIA85013.1"/>
    </source>
</evidence>
<evidence type="ECO:0000313" key="3">
    <source>
        <dbReference type="Proteomes" id="UP000265703"/>
    </source>
</evidence>
<dbReference type="SUPFAM" id="SSF56112">
    <property type="entry name" value="Protein kinase-like (PK-like)"/>
    <property type="match status" value="1"/>
</dbReference>
<dbReference type="Gene3D" id="1.10.510.10">
    <property type="entry name" value="Transferase(Phosphotransferase) domain 1"/>
    <property type="match status" value="1"/>
</dbReference>
<dbReference type="InterPro" id="IPR000719">
    <property type="entry name" value="Prot_kinase_dom"/>
</dbReference>
<dbReference type="InterPro" id="IPR011009">
    <property type="entry name" value="Kinase-like_dom_sf"/>
</dbReference>
<dbReference type="AlphaFoldDB" id="A0A397SFK2"/>